<sequence>MPRSTPTKPPSPPGPKAGENGDPPEPPAVPTAQFWPGDPLFCDRDITATRRSLLALDEQAATAAAHSDGHRGASGSRDDAKVSDSKTAPSVSPVAVHWGGASGPCNATSPS</sequence>
<comment type="caution">
    <text evidence="2">The sequence shown here is derived from an EMBL/GenBank/DDBJ whole genome shotgun (WGS) entry which is preliminary data.</text>
</comment>
<protein>
    <submittedName>
        <fullName evidence="2">Uncharacterized protein</fullName>
    </submittedName>
</protein>
<dbReference type="EMBL" id="BOOR01000031">
    <property type="protein sequence ID" value="GII55870.1"/>
    <property type="molecule type" value="Genomic_DNA"/>
</dbReference>
<feature type="region of interest" description="Disordered" evidence="1">
    <location>
        <begin position="59"/>
        <end position="111"/>
    </location>
</feature>
<proteinExistence type="predicted"/>
<dbReference type="AlphaFoldDB" id="A0A8J3V4C5"/>
<evidence type="ECO:0000313" key="2">
    <source>
        <dbReference type="EMBL" id="GII55870.1"/>
    </source>
</evidence>
<reference evidence="2" key="1">
    <citation type="submission" date="2021-01" db="EMBL/GenBank/DDBJ databases">
        <title>Whole genome shotgun sequence of Planotetraspora thailandica NBRC 104271.</title>
        <authorList>
            <person name="Komaki H."/>
            <person name="Tamura T."/>
        </authorList>
    </citation>
    <scope>NUCLEOTIDE SEQUENCE</scope>
    <source>
        <strain evidence="2">NBRC 104271</strain>
    </source>
</reference>
<dbReference type="Proteomes" id="UP000605992">
    <property type="component" value="Unassembled WGS sequence"/>
</dbReference>
<feature type="compositionally biased region" description="Basic and acidic residues" evidence="1">
    <location>
        <begin position="67"/>
        <end position="84"/>
    </location>
</feature>
<feature type="region of interest" description="Disordered" evidence="1">
    <location>
        <begin position="1"/>
        <end position="38"/>
    </location>
</feature>
<accession>A0A8J3V4C5</accession>
<evidence type="ECO:0000313" key="3">
    <source>
        <dbReference type="Proteomes" id="UP000605992"/>
    </source>
</evidence>
<dbReference type="RefSeq" id="WP_203946055.1">
    <property type="nucleotide sequence ID" value="NZ_BOOR01000031.1"/>
</dbReference>
<keyword evidence="3" id="KW-1185">Reference proteome</keyword>
<evidence type="ECO:0000256" key="1">
    <source>
        <dbReference type="SAM" id="MobiDB-lite"/>
    </source>
</evidence>
<name>A0A8J3V4C5_9ACTN</name>
<gene>
    <name evidence="2" type="ORF">Pth03_42590</name>
</gene>
<organism evidence="2 3">
    <name type="scientific">Planotetraspora thailandica</name>
    <dbReference type="NCBI Taxonomy" id="487172"/>
    <lineage>
        <taxon>Bacteria</taxon>
        <taxon>Bacillati</taxon>
        <taxon>Actinomycetota</taxon>
        <taxon>Actinomycetes</taxon>
        <taxon>Streptosporangiales</taxon>
        <taxon>Streptosporangiaceae</taxon>
        <taxon>Planotetraspora</taxon>
    </lineage>
</organism>